<dbReference type="RefSeq" id="WP_101445977.1">
    <property type="nucleotide sequence ID" value="NZ_PJMU01000003.1"/>
</dbReference>
<evidence type="ECO:0000313" key="3">
    <source>
        <dbReference type="Proteomes" id="UP000233782"/>
    </source>
</evidence>
<name>A0A2N3U991_9BACT</name>
<gene>
    <name evidence="2" type="ORF">BD749_3152</name>
</gene>
<sequence length="222" mass="25774">MKKAAFPFVLLTLLLVSGSAFGQSPEEKIRLHIAPFNFFDPVTGVLQVGAQKNFSQRFALSLDHGFRMQTFRKLLSDGESDRKNYKYSKTKAELKYFVGKGNPVTSSYLSMEAMYFPQSYRKENAYLIRNEQHYRYTTSQIDRTVWVTSLKYGIEVRFSSFVLDHFFGLGLRRLSIAHQPSDLQEAEFYEETDVWFPPLDRNEGVFYRPHVAMGLKVGYILK</sequence>
<evidence type="ECO:0000313" key="2">
    <source>
        <dbReference type="EMBL" id="PKV63312.1"/>
    </source>
</evidence>
<organism evidence="2 3">
    <name type="scientific">Pontibacter ramchanderi</name>
    <dbReference type="NCBI Taxonomy" id="1179743"/>
    <lineage>
        <taxon>Bacteria</taxon>
        <taxon>Pseudomonadati</taxon>
        <taxon>Bacteroidota</taxon>
        <taxon>Cytophagia</taxon>
        <taxon>Cytophagales</taxon>
        <taxon>Hymenobacteraceae</taxon>
        <taxon>Pontibacter</taxon>
    </lineage>
</organism>
<evidence type="ECO:0000256" key="1">
    <source>
        <dbReference type="SAM" id="SignalP"/>
    </source>
</evidence>
<feature type="signal peptide" evidence="1">
    <location>
        <begin position="1"/>
        <end position="22"/>
    </location>
</feature>
<proteinExistence type="predicted"/>
<accession>A0A2N3U991</accession>
<reference evidence="2 3" key="1">
    <citation type="submission" date="2017-12" db="EMBL/GenBank/DDBJ databases">
        <title>Genomic Encyclopedia of Type Strains, Phase III (KMG-III): the genomes of soil and plant-associated and newly described type strains.</title>
        <authorList>
            <person name="Whitman W."/>
        </authorList>
    </citation>
    <scope>NUCLEOTIDE SEQUENCE [LARGE SCALE GENOMIC DNA]</scope>
    <source>
        <strain evidence="2 3">LP43</strain>
    </source>
</reference>
<keyword evidence="3" id="KW-1185">Reference proteome</keyword>
<dbReference type="EMBL" id="PJMU01000003">
    <property type="protein sequence ID" value="PKV63312.1"/>
    <property type="molecule type" value="Genomic_DNA"/>
</dbReference>
<protein>
    <recommendedName>
        <fullName evidence="4">DUF3575 domain-containing protein</fullName>
    </recommendedName>
</protein>
<dbReference type="OrthoDB" id="893066at2"/>
<keyword evidence="1" id="KW-0732">Signal</keyword>
<dbReference type="AlphaFoldDB" id="A0A2N3U991"/>
<dbReference type="Proteomes" id="UP000233782">
    <property type="component" value="Unassembled WGS sequence"/>
</dbReference>
<feature type="chain" id="PRO_5014723368" description="DUF3575 domain-containing protein" evidence="1">
    <location>
        <begin position="23"/>
        <end position="222"/>
    </location>
</feature>
<comment type="caution">
    <text evidence="2">The sequence shown here is derived from an EMBL/GenBank/DDBJ whole genome shotgun (WGS) entry which is preliminary data.</text>
</comment>
<evidence type="ECO:0008006" key="4">
    <source>
        <dbReference type="Google" id="ProtNLM"/>
    </source>
</evidence>